<dbReference type="Proteomes" id="UP000218606">
    <property type="component" value="Plasmid pP13_a"/>
</dbReference>
<reference evidence="2 3" key="1">
    <citation type="journal article" date="2017" name="Front. Microbiol.">
        <title>Phaeobacter piscinae sp. nov., a species of the Roseobacter group and potential aquaculture probiont.</title>
        <authorList>
            <person name="Sonnenschein E.C."/>
            <person name="Phippen C.B.W."/>
            <person name="Nielsen K.F."/>
            <person name="Mateiu R.V."/>
            <person name="Melchiorsen J."/>
            <person name="Gram L."/>
            <person name="Overmann J."/>
            <person name="Freese H.M."/>
        </authorList>
    </citation>
    <scope>NUCLEOTIDE SEQUENCE [LARGE SCALE GENOMIC DNA]</scope>
    <source>
        <strain evidence="2 3">P13</strain>
    </source>
</reference>
<sequence>MGQTAIGYIMRPTLSCALALLLMAGSGLAQTAKTADDQLDCEDDRNAEEDACLLFIEPVAGQFAPMIAPAIGLLGLALVAGLGSSGSTSTTSTD</sequence>
<name>A0AAN1GUK5_9RHOB</name>
<dbReference type="EMBL" id="CP010768">
    <property type="protein sequence ID" value="ATG45425.1"/>
    <property type="molecule type" value="Genomic_DNA"/>
</dbReference>
<protein>
    <recommendedName>
        <fullName evidence="4">Integral membrane protein</fullName>
    </recommendedName>
</protein>
<gene>
    <name evidence="2" type="ORF">PhaeoP13_03542</name>
</gene>
<evidence type="ECO:0008006" key="4">
    <source>
        <dbReference type="Google" id="ProtNLM"/>
    </source>
</evidence>
<feature type="chain" id="PRO_5043023093" description="Integral membrane protein" evidence="1">
    <location>
        <begin position="30"/>
        <end position="94"/>
    </location>
</feature>
<feature type="signal peptide" evidence="1">
    <location>
        <begin position="1"/>
        <end position="29"/>
    </location>
</feature>
<organism evidence="2 3">
    <name type="scientific">Phaeobacter piscinae</name>
    <dbReference type="NCBI Taxonomy" id="1580596"/>
    <lineage>
        <taxon>Bacteria</taxon>
        <taxon>Pseudomonadati</taxon>
        <taxon>Pseudomonadota</taxon>
        <taxon>Alphaproteobacteria</taxon>
        <taxon>Rhodobacterales</taxon>
        <taxon>Roseobacteraceae</taxon>
        <taxon>Phaeobacter</taxon>
    </lineage>
</organism>
<proteinExistence type="predicted"/>
<accession>A0AAN1GUK5</accession>
<keyword evidence="1" id="KW-0732">Signal</keyword>
<geneLocation type="plasmid" evidence="3">
    <name>pp13_a</name>
</geneLocation>
<evidence type="ECO:0000256" key="1">
    <source>
        <dbReference type="SAM" id="SignalP"/>
    </source>
</evidence>
<evidence type="ECO:0000313" key="3">
    <source>
        <dbReference type="Proteomes" id="UP000218606"/>
    </source>
</evidence>
<dbReference type="AlphaFoldDB" id="A0AAN1GUK5"/>
<evidence type="ECO:0000313" key="2">
    <source>
        <dbReference type="EMBL" id="ATG45425.1"/>
    </source>
</evidence>
<keyword evidence="2" id="KW-0614">Plasmid</keyword>